<sequence length="133" mass="13965">MMTRGLMFGAALTLAACATGGRNLDDPAVQKLFNMSTPMYYANLTIANQIAQNCARYSYDTGLDAALNDARNEVGRGSLASNSQRAGIELETDVSQRSFEAKHGVELSSSDLCPAGDAEVLEGSGLSALLIPS</sequence>
<evidence type="ECO:0000256" key="1">
    <source>
        <dbReference type="SAM" id="SignalP"/>
    </source>
</evidence>
<dbReference type="AlphaFoldDB" id="A0A2M8WMX2"/>
<dbReference type="EMBL" id="PGTY01000001">
    <property type="protein sequence ID" value="PJI92269.1"/>
    <property type="molecule type" value="Genomic_DNA"/>
</dbReference>
<organism evidence="2 3">
    <name type="scientific">Yoonia maricola</name>
    <dbReference type="NCBI Taxonomy" id="420999"/>
    <lineage>
        <taxon>Bacteria</taxon>
        <taxon>Pseudomonadati</taxon>
        <taxon>Pseudomonadota</taxon>
        <taxon>Alphaproteobacteria</taxon>
        <taxon>Rhodobacterales</taxon>
        <taxon>Paracoccaceae</taxon>
        <taxon>Yoonia</taxon>
    </lineage>
</organism>
<gene>
    <name evidence="2" type="ORF">BC777_1114</name>
</gene>
<keyword evidence="3" id="KW-1185">Reference proteome</keyword>
<proteinExistence type="predicted"/>
<evidence type="ECO:0008006" key="4">
    <source>
        <dbReference type="Google" id="ProtNLM"/>
    </source>
</evidence>
<evidence type="ECO:0000313" key="3">
    <source>
        <dbReference type="Proteomes" id="UP000228531"/>
    </source>
</evidence>
<dbReference type="OrthoDB" id="7867118at2"/>
<keyword evidence="1" id="KW-0732">Signal</keyword>
<feature type="signal peptide" evidence="1">
    <location>
        <begin position="1"/>
        <end position="18"/>
    </location>
</feature>
<dbReference type="RefSeq" id="WP_100367102.1">
    <property type="nucleotide sequence ID" value="NZ_PGTY01000001.1"/>
</dbReference>
<accession>A0A2M8WMX2</accession>
<evidence type="ECO:0000313" key="2">
    <source>
        <dbReference type="EMBL" id="PJI92269.1"/>
    </source>
</evidence>
<comment type="caution">
    <text evidence="2">The sequence shown here is derived from an EMBL/GenBank/DDBJ whole genome shotgun (WGS) entry which is preliminary data.</text>
</comment>
<protein>
    <recommendedName>
        <fullName evidence="4">Lipoprotein</fullName>
    </recommendedName>
</protein>
<reference evidence="2 3" key="1">
    <citation type="submission" date="2017-11" db="EMBL/GenBank/DDBJ databases">
        <title>Genomic Encyclopedia of Archaeal and Bacterial Type Strains, Phase II (KMG-II): From Individual Species to Whole Genera.</title>
        <authorList>
            <person name="Goeker M."/>
        </authorList>
    </citation>
    <scope>NUCLEOTIDE SEQUENCE [LARGE SCALE GENOMIC DNA]</scope>
    <source>
        <strain evidence="2 3">DSM 29128</strain>
    </source>
</reference>
<feature type="chain" id="PRO_5014630986" description="Lipoprotein" evidence="1">
    <location>
        <begin position="19"/>
        <end position="133"/>
    </location>
</feature>
<dbReference type="PROSITE" id="PS51257">
    <property type="entry name" value="PROKAR_LIPOPROTEIN"/>
    <property type="match status" value="1"/>
</dbReference>
<dbReference type="Proteomes" id="UP000228531">
    <property type="component" value="Unassembled WGS sequence"/>
</dbReference>
<name>A0A2M8WMX2_9RHOB</name>